<feature type="domain" description="TonB-dependent receptor-like beta-barrel" evidence="5">
    <location>
        <begin position="515"/>
        <end position="921"/>
    </location>
</feature>
<proteinExistence type="inferred from homology"/>
<dbReference type="InterPro" id="IPR037066">
    <property type="entry name" value="Plug_dom_sf"/>
</dbReference>
<evidence type="ECO:0000259" key="5">
    <source>
        <dbReference type="Pfam" id="PF00593"/>
    </source>
</evidence>
<dbReference type="Pfam" id="PF07715">
    <property type="entry name" value="Plug"/>
    <property type="match status" value="1"/>
</dbReference>
<evidence type="ECO:0000256" key="3">
    <source>
        <dbReference type="ARBA" id="ARBA00023237"/>
    </source>
</evidence>
<sequence length="956" mass="103860">MLSLRALNLFGIYGFHMLPSSRLRIAFATLFLCVGFGATSLFAQDTGSISGVVVDQANGESLPGANVSIASTTTGTATDLNGRYTLKDLAPGAYEVVFSFVGFQKKTITGVEVTAGETTELNVTLGEQTAKLDEVIVEAEASRSSEAGLLKERARAASVSNAIGAEEISRAGAGNMADAMSKVTGASIVEGKYVNVRGLQGRYVQAQLNGSSLPSTDPDGESVALDLFPANLVENVVTSKSFTPDKPGNFTGGAVNVSTKSFPSSFFLEASASSSYNSAVGLGGTVLQPTGGLSSVPTAASNGVPSLSAAFTDEQAAQQLDQVTQAFGSQIAPVTSDAIANRSAEVSFGNQFSVLDDRAIGVIASASYDKSYSGYSDGVTARFEQTATDVEELQATARFDETSKGTQTTQYGGLFGLSFQPNPKNEVGVQVLYNANNEESARFDSGLLPRDQLPGTFQTRTLQTIERSIMSGELRGSHQIGEGKRPLRIEWKSSLSEANRDEPDFRVFSNNVEATDSDTTYSIVRSVYNPAVARYFRNLDEQIWANNLSVEFPLSTATVKVGGTYNYKERTYREQRFDHVEDVTSEARYAGSPNGYINDQAGLIGQQNGLYRFGTYIEDQFQPNNNYDADQTIGAGFAMVDFPIPGVPGVKFIGGARAEYTQQSIITLKDTRGDFEQLDILPSANVVWTLKDNMNVRGAYGRTIARPTFREFTPAETFDFIGDYVVQGNPELNRTLVDNFDLRWEWFVRPGEVLSVSAYYKHLDDPIERTIDPSRSANVTVTYENKETAEVYGLEVEARKRLDFVHPALQYVQIGGNLTLTQSAVTRDSLELVAIGAYRDNPSDTRQLQGQSPYIVNLNAGYENPEIGTSINVFYNRFGDRIDTVTRNGVDLEEQGRNIIDVMASQRLFDGLTLKASVKNVLDENEVIAQDFKGQQFVNDLRPLGRSISMGVSYSF</sequence>
<evidence type="ECO:0000256" key="1">
    <source>
        <dbReference type="ARBA" id="ARBA00004442"/>
    </source>
</evidence>
<reference evidence="7 8" key="1">
    <citation type="submission" date="2017-10" db="EMBL/GenBank/DDBJ databases">
        <title>Draft genome of Longibacter Salinarum.</title>
        <authorList>
            <person name="Goh K.M."/>
            <person name="Shamsir M.S."/>
            <person name="Lim S.W."/>
        </authorList>
    </citation>
    <scope>NUCLEOTIDE SEQUENCE [LARGE SCALE GENOMIC DNA]</scope>
    <source>
        <strain evidence="7 8">KCTC 52045</strain>
    </source>
</reference>
<feature type="domain" description="TonB-dependent receptor plug" evidence="6">
    <location>
        <begin position="157"/>
        <end position="240"/>
    </location>
</feature>
<evidence type="ECO:0000259" key="6">
    <source>
        <dbReference type="Pfam" id="PF07715"/>
    </source>
</evidence>
<comment type="caution">
    <text evidence="7">The sequence shown here is derived from an EMBL/GenBank/DDBJ whole genome shotgun (WGS) entry which is preliminary data.</text>
</comment>
<dbReference type="Gene3D" id="2.170.130.10">
    <property type="entry name" value="TonB-dependent receptor, plug domain"/>
    <property type="match status" value="1"/>
</dbReference>
<dbReference type="SUPFAM" id="SSF49464">
    <property type="entry name" value="Carboxypeptidase regulatory domain-like"/>
    <property type="match status" value="1"/>
</dbReference>
<dbReference type="GO" id="GO:0009279">
    <property type="term" value="C:cell outer membrane"/>
    <property type="evidence" value="ECO:0007669"/>
    <property type="project" value="UniProtKB-SubCell"/>
</dbReference>
<organism evidence="7 8">
    <name type="scientific">Longibacter salinarum</name>
    <dbReference type="NCBI Taxonomy" id="1850348"/>
    <lineage>
        <taxon>Bacteria</taxon>
        <taxon>Pseudomonadati</taxon>
        <taxon>Rhodothermota</taxon>
        <taxon>Rhodothermia</taxon>
        <taxon>Rhodothermales</taxon>
        <taxon>Salisaetaceae</taxon>
        <taxon>Longibacter</taxon>
    </lineage>
</organism>
<name>A0A2A8CZZ9_9BACT</name>
<dbReference type="Proteomes" id="UP000220102">
    <property type="component" value="Unassembled WGS sequence"/>
</dbReference>
<keyword evidence="4" id="KW-0798">TonB box</keyword>
<dbReference type="InterPro" id="IPR000531">
    <property type="entry name" value="Beta-barrel_TonB"/>
</dbReference>
<dbReference type="Gene3D" id="2.40.170.20">
    <property type="entry name" value="TonB-dependent receptor, beta-barrel domain"/>
    <property type="match status" value="1"/>
</dbReference>
<comment type="similarity">
    <text evidence="4">Belongs to the TonB-dependent receptor family.</text>
</comment>
<keyword evidence="2 4" id="KW-0472">Membrane</keyword>
<dbReference type="AlphaFoldDB" id="A0A2A8CZZ9"/>
<dbReference type="Gene3D" id="2.60.40.1120">
    <property type="entry name" value="Carboxypeptidase-like, regulatory domain"/>
    <property type="match status" value="1"/>
</dbReference>
<accession>A0A2A8CZZ9</accession>
<dbReference type="InterPro" id="IPR012910">
    <property type="entry name" value="Plug_dom"/>
</dbReference>
<evidence type="ECO:0000256" key="4">
    <source>
        <dbReference type="RuleBase" id="RU003357"/>
    </source>
</evidence>
<evidence type="ECO:0000313" key="8">
    <source>
        <dbReference type="Proteomes" id="UP000220102"/>
    </source>
</evidence>
<evidence type="ECO:0008006" key="9">
    <source>
        <dbReference type="Google" id="ProtNLM"/>
    </source>
</evidence>
<evidence type="ECO:0000256" key="2">
    <source>
        <dbReference type="ARBA" id="ARBA00023136"/>
    </source>
</evidence>
<keyword evidence="3" id="KW-0998">Cell outer membrane</keyword>
<comment type="subcellular location">
    <subcellularLocation>
        <location evidence="1 4">Cell outer membrane</location>
    </subcellularLocation>
</comment>
<dbReference type="InterPro" id="IPR036942">
    <property type="entry name" value="Beta-barrel_TonB_sf"/>
</dbReference>
<keyword evidence="8" id="KW-1185">Reference proteome</keyword>
<dbReference type="InterPro" id="IPR008969">
    <property type="entry name" value="CarboxyPept-like_regulatory"/>
</dbReference>
<dbReference type="PANTHER" id="PTHR40980">
    <property type="entry name" value="PLUG DOMAIN-CONTAINING PROTEIN"/>
    <property type="match status" value="1"/>
</dbReference>
<dbReference type="SUPFAM" id="SSF56935">
    <property type="entry name" value="Porins"/>
    <property type="match status" value="1"/>
</dbReference>
<protein>
    <recommendedName>
        <fullName evidence="9">TonB-dependent receptor</fullName>
    </recommendedName>
</protein>
<dbReference type="Pfam" id="PF00593">
    <property type="entry name" value="TonB_dep_Rec_b-barrel"/>
    <property type="match status" value="1"/>
</dbReference>
<gene>
    <name evidence="7" type="ORF">CRI94_03655</name>
</gene>
<dbReference type="Pfam" id="PF13715">
    <property type="entry name" value="CarbopepD_reg_2"/>
    <property type="match status" value="1"/>
</dbReference>
<dbReference type="PANTHER" id="PTHR40980:SF5">
    <property type="entry name" value="TONB-DEPENDENT RECEPTOR"/>
    <property type="match status" value="1"/>
</dbReference>
<evidence type="ECO:0000313" key="7">
    <source>
        <dbReference type="EMBL" id="PEN14147.1"/>
    </source>
</evidence>
<dbReference type="EMBL" id="PDEQ01000002">
    <property type="protein sequence ID" value="PEN14147.1"/>
    <property type="molecule type" value="Genomic_DNA"/>
</dbReference>